<dbReference type="EMBL" id="VUMN01000042">
    <property type="protein sequence ID" value="MSS59670.1"/>
    <property type="molecule type" value="Genomic_DNA"/>
</dbReference>
<organism evidence="2 3">
    <name type="scientific">Stecheria intestinalis</name>
    <dbReference type="NCBI Taxonomy" id="2606630"/>
    <lineage>
        <taxon>Bacteria</taxon>
        <taxon>Bacillati</taxon>
        <taxon>Bacillota</taxon>
        <taxon>Erysipelotrichia</taxon>
        <taxon>Erysipelotrichales</taxon>
        <taxon>Erysipelotrichaceae</taxon>
        <taxon>Stecheria</taxon>
    </lineage>
</organism>
<dbReference type="AlphaFoldDB" id="A0A7X2NUE2"/>
<comment type="caution">
    <text evidence="2">The sequence shown here is derived from an EMBL/GenBank/DDBJ whole genome shotgun (WGS) entry which is preliminary data.</text>
</comment>
<feature type="transmembrane region" description="Helical" evidence="1">
    <location>
        <begin position="171"/>
        <end position="187"/>
    </location>
</feature>
<feature type="transmembrane region" description="Helical" evidence="1">
    <location>
        <begin position="148"/>
        <end position="164"/>
    </location>
</feature>
<keyword evidence="1" id="KW-0812">Transmembrane</keyword>
<evidence type="ECO:0000313" key="2">
    <source>
        <dbReference type="EMBL" id="MSS59670.1"/>
    </source>
</evidence>
<feature type="transmembrane region" description="Helical" evidence="1">
    <location>
        <begin position="16"/>
        <end position="37"/>
    </location>
</feature>
<proteinExistence type="predicted"/>
<sequence length="217" mass="23370">MNYNDQMHRFGRISGFIMLGLMIAVPFIVCLVFNTSFTFNDGYWAALMAMLIQYIPSGILEVITYAPLLGTGGTYLGFISGNLANLKVPCAMNARDIAGTEVGTDENEVISTIAIASSTIVTTLVIAAGVLLIVPLTPLLENPVLQPAFKTVVSALFGAMGFVYIRKYPKIAFIPWLLAAVIFWLVPSLTSMVSIMVVVLAVISMAIGHLLYKGGKI</sequence>
<reference evidence="2 3" key="1">
    <citation type="submission" date="2019-08" db="EMBL/GenBank/DDBJ databases">
        <title>In-depth cultivation of the pig gut microbiome towards novel bacterial diversity and tailored functional studies.</title>
        <authorList>
            <person name="Wylensek D."/>
            <person name="Hitch T.C.A."/>
            <person name="Clavel T."/>
        </authorList>
    </citation>
    <scope>NUCLEOTIDE SEQUENCE [LARGE SCALE GENOMIC DNA]</scope>
    <source>
        <strain evidence="2 3">Oil+RF-744-GAM-WT-6</strain>
    </source>
</reference>
<keyword evidence="1" id="KW-0472">Membrane</keyword>
<accession>A0A7X2NUE2</accession>
<keyword evidence="1" id="KW-1133">Transmembrane helix</keyword>
<dbReference type="Proteomes" id="UP000461880">
    <property type="component" value="Unassembled WGS sequence"/>
</dbReference>
<feature type="transmembrane region" description="Helical" evidence="1">
    <location>
        <begin position="113"/>
        <end position="136"/>
    </location>
</feature>
<evidence type="ECO:0000256" key="1">
    <source>
        <dbReference type="SAM" id="Phobius"/>
    </source>
</evidence>
<dbReference type="RefSeq" id="WP_154505897.1">
    <property type="nucleotide sequence ID" value="NZ_VUMN01000042.1"/>
</dbReference>
<feature type="transmembrane region" description="Helical" evidence="1">
    <location>
        <begin position="193"/>
        <end position="212"/>
    </location>
</feature>
<keyword evidence="3" id="KW-1185">Reference proteome</keyword>
<gene>
    <name evidence="2" type="ORF">FYJ51_12275</name>
</gene>
<protein>
    <submittedName>
        <fullName evidence="2">Uncharacterized protein</fullName>
    </submittedName>
</protein>
<name>A0A7X2NUE2_9FIRM</name>
<evidence type="ECO:0000313" key="3">
    <source>
        <dbReference type="Proteomes" id="UP000461880"/>
    </source>
</evidence>